<organism evidence="4 5">
    <name type="scientific">Flexivirga alba</name>
    <dbReference type="NCBI Taxonomy" id="702742"/>
    <lineage>
        <taxon>Bacteria</taxon>
        <taxon>Bacillati</taxon>
        <taxon>Actinomycetota</taxon>
        <taxon>Actinomycetes</taxon>
        <taxon>Micrococcales</taxon>
        <taxon>Dermacoccaceae</taxon>
        <taxon>Flexivirga</taxon>
    </lineage>
</organism>
<keyword evidence="4" id="KW-0378">Hydrolase</keyword>
<keyword evidence="2" id="KW-0732">Signal</keyword>
<evidence type="ECO:0000259" key="3">
    <source>
        <dbReference type="PROSITE" id="PS51677"/>
    </source>
</evidence>
<dbReference type="SUPFAM" id="SSF88713">
    <property type="entry name" value="Glycoside hydrolase/deacetylase"/>
    <property type="match status" value="1"/>
</dbReference>
<dbReference type="Gene3D" id="3.20.20.370">
    <property type="entry name" value="Glycoside hydrolase/deacetylase"/>
    <property type="match status" value="1"/>
</dbReference>
<dbReference type="Proteomes" id="UP001596298">
    <property type="component" value="Unassembled WGS sequence"/>
</dbReference>
<dbReference type="InterPro" id="IPR051398">
    <property type="entry name" value="Polysacch_Deacetylase"/>
</dbReference>
<sequence length="230" mass="25512">MSIITNGTSPRRRVNVCFHGVGRPRRDLEPGESRYWVSEDDFLRLLDELAEDTNGVSLSVDDGNVSDVEIVLPALLDRGMRATFFVVVDRLGRPGSLTRTDVRQLVASGMTLGNHGWTHEPWTSFDDEELEREVLEARAALSVLTGEAVRTAALPRGQYNRAVLRAARSAGYATLFTSDRQSASADSWLQARFSVHSGVTPESLSRIVRDANRLPRRVGSAMNTLRKSWS</sequence>
<protein>
    <submittedName>
        <fullName evidence="4">Polysaccharide deacetylase family protein</fullName>
        <ecNumber evidence="4">3.-.-.-</ecNumber>
    </submittedName>
</protein>
<evidence type="ECO:0000256" key="1">
    <source>
        <dbReference type="ARBA" id="ARBA00004613"/>
    </source>
</evidence>
<dbReference type="InterPro" id="IPR011330">
    <property type="entry name" value="Glyco_hydro/deAcase_b/a-brl"/>
</dbReference>
<comment type="subcellular location">
    <subcellularLocation>
        <location evidence="1">Secreted</location>
    </subcellularLocation>
</comment>
<dbReference type="RefSeq" id="WP_382404843.1">
    <property type="nucleotide sequence ID" value="NZ_JBHSWH010000001.1"/>
</dbReference>
<comment type="caution">
    <text evidence="4">The sequence shown here is derived from an EMBL/GenBank/DDBJ whole genome shotgun (WGS) entry which is preliminary data.</text>
</comment>
<accession>A0ABW2AH33</accession>
<dbReference type="EC" id="3.-.-.-" evidence="4"/>
<dbReference type="PANTHER" id="PTHR34216:SF3">
    <property type="entry name" value="POLY-BETA-1,6-N-ACETYL-D-GLUCOSAMINE N-DEACETYLASE"/>
    <property type="match status" value="1"/>
</dbReference>
<dbReference type="PROSITE" id="PS51677">
    <property type="entry name" value="NODB"/>
    <property type="match status" value="1"/>
</dbReference>
<proteinExistence type="predicted"/>
<reference evidence="5" key="1">
    <citation type="journal article" date="2019" name="Int. J. Syst. Evol. Microbiol.">
        <title>The Global Catalogue of Microorganisms (GCM) 10K type strain sequencing project: providing services to taxonomists for standard genome sequencing and annotation.</title>
        <authorList>
            <consortium name="The Broad Institute Genomics Platform"/>
            <consortium name="The Broad Institute Genome Sequencing Center for Infectious Disease"/>
            <person name="Wu L."/>
            <person name="Ma J."/>
        </authorList>
    </citation>
    <scope>NUCLEOTIDE SEQUENCE [LARGE SCALE GENOMIC DNA]</scope>
    <source>
        <strain evidence="5">CCUG 58127</strain>
    </source>
</reference>
<dbReference type="InterPro" id="IPR002509">
    <property type="entry name" value="NODB_dom"/>
</dbReference>
<name>A0ABW2AH33_9MICO</name>
<dbReference type="EMBL" id="JBHSWH010000001">
    <property type="protein sequence ID" value="MFC6705701.1"/>
    <property type="molecule type" value="Genomic_DNA"/>
</dbReference>
<keyword evidence="5" id="KW-1185">Reference proteome</keyword>
<evidence type="ECO:0000256" key="2">
    <source>
        <dbReference type="ARBA" id="ARBA00022729"/>
    </source>
</evidence>
<gene>
    <name evidence="4" type="ORF">ACFQDH_10595</name>
</gene>
<dbReference type="PANTHER" id="PTHR34216">
    <property type="match status" value="1"/>
</dbReference>
<dbReference type="GO" id="GO:0016787">
    <property type="term" value="F:hydrolase activity"/>
    <property type="evidence" value="ECO:0007669"/>
    <property type="project" value="UniProtKB-KW"/>
</dbReference>
<feature type="domain" description="NodB homology" evidence="3">
    <location>
        <begin position="54"/>
        <end position="230"/>
    </location>
</feature>
<evidence type="ECO:0000313" key="4">
    <source>
        <dbReference type="EMBL" id="MFC6705701.1"/>
    </source>
</evidence>
<dbReference type="Pfam" id="PF01522">
    <property type="entry name" value="Polysacc_deac_1"/>
    <property type="match status" value="1"/>
</dbReference>
<evidence type="ECO:0000313" key="5">
    <source>
        <dbReference type="Proteomes" id="UP001596298"/>
    </source>
</evidence>
<dbReference type="CDD" id="cd10918">
    <property type="entry name" value="CE4_NodB_like_5s_6s"/>
    <property type="match status" value="1"/>
</dbReference>